<comment type="caution">
    <text evidence="1">The sequence shown here is derived from an EMBL/GenBank/DDBJ whole genome shotgun (WGS) entry which is preliminary data.</text>
</comment>
<reference evidence="1 2" key="2">
    <citation type="submission" date="2009-02" db="EMBL/GenBank/DDBJ databases">
        <authorList>
            <person name="Fulton L."/>
            <person name="Clifton S."/>
            <person name="Fulton B."/>
            <person name="Xu J."/>
            <person name="Minx P."/>
            <person name="Pepin K.H."/>
            <person name="Johnson M."/>
            <person name="Bhonagiri V."/>
            <person name="Nash W.E."/>
            <person name="Mardis E.R."/>
            <person name="Wilson R.K."/>
        </authorList>
    </citation>
    <scope>NUCLEOTIDE SEQUENCE [LARGE SCALE GENOMIC DNA]</scope>
    <source>
        <strain evidence="1 2">DSM 20438</strain>
    </source>
</reference>
<gene>
    <name evidence="1" type="ORF">BIFPSEUDO_04518</name>
</gene>
<organism evidence="1 2">
    <name type="scientific">Bifidobacterium pseudocatenulatum DSM 20438 = JCM 1200 = LMG 10505</name>
    <dbReference type="NCBI Taxonomy" id="547043"/>
    <lineage>
        <taxon>Bacteria</taxon>
        <taxon>Bacillati</taxon>
        <taxon>Actinomycetota</taxon>
        <taxon>Actinomycetes</taxon>
        <taxon>Bifidobacteriales</taxon>
        <taxon>Bifidobacteriaceae</taxon>
        <taxon>Bifidobacterium</taxon>
    </lineage>
</organism>
<dbReference type="AlphaFoldDB" id="C0BVR6"/>
<sequence>PIGGIHVRNRAIFNPNFGEGSARVCDAFSVMGLVDLAFVSTKINSTDSQEV</sequence>
<name>C0BVR6_BIFPS</name>
<dbReference type="Proteomes" id="UP000003875">
    <property type="component" value="Unassembled WGS sequence"/>
</dbReference>
<accession>C0BVR6</accession>
<dbReference type="EMBL" id="ABXX02000032">
    <property type="protein sequence ID" value="EEG69855.1"/>
    <property type="molecule type" value="Genomic_DNA"/>
</dbReference>
<reference evidence="1 2" key="1">
    <citation type="submission" date="2009-02" db="EMBL/GenBank/DDBJ databases">
        <title>Draft genome sequence of Bifidobacterium pseudocatenulatum (DSM 20438).</title>
        <authorList>
            <person name="Sudarsanam P."/>
            <person name="Ley R."/>
            <person name="Guruge J."/>
            <person name="Turnbaugh P.J."/>
            <person name="Mahowald M."/>
            <person name="Liep D."/>
            <person name="Gordon J."/>
        </authorList>
    </citation>
    <scope>NUCLEOTIDE SEQUENCE [LARGE SCALE GENOMIC DNA]</scope>
    <source>
        <strain evidence="1 2">DSM 20438</strain>
    </source>
</reference>
<evidence type="ECO:0000313" key="1">
    <source>
        <dbReference type="EMBL" id="EEG69855.1"/>
    </source>
</evidence>
<protein>
    <submittedName>
        <fullName evidence="1">Uncharacterized protein</fullName>
    </submittedName>
</protein>
<evidence type="ECO:0000313" key="2">
    <source>
        <dbReference type="Proteomes" id="UP000003875"/>
    </source>
</evidence>
<feature type="non-terminal residue" evidence="1">
    <location>
        <position position="1"/>
    </location>
</feature>
<proteinExistence type="predicted"/>